<keyword evidence="2" id="KW-1185">Reference proteome</keyword>
<gene>
    <name evidence="1" type="ORF">BCR42DRAFT_403750</name>
</gene>
<organism evidence="1 2">
    <name type="scientific">Absidia repens</name>
    <dbReference type="NCBI Taxonomy" id="90262"/>
    <lineage>
        <taxon>Eukaryota</taxon>
        <taxon>Fungi</taxon>
        <taxon>Fungi incertae sedis</taxon>
        <taxon>Mucoromycota</taxon>
        <taxon>Mucoromycotina</taxon>
        <taxon>Mucoromycetes</taxon>
        <taxon>Mucorales</taxon>
        <taxon>Cunninghamellaceae</taxon>
        <taxon>Absidia</taxon>
    </lineage>
</organism>
<proteinExistence type="predicted"/>
<protein>
    <submittedName>
        <fullName evidence="1">Uncharacterized protein</fullName>
    </submittedName>
</protein>
<sequence length="85" mass="9830">MNSDYTQRLSIIDISITSLPHILRQQQHHHTRFSSLLLPLSSPLGHNPMTNWVQPNSLAAYKPEELLPLPPPSYQDYPKDVRLFQ</sequence>
<dbReference type="Proteomes" id="UP000193560">
    <property type="component" value="Unassembled WGS sequence"/>
</dbReference>
<reference evidence="1 2" key="1">
    <citation type="submission" date="2016-07" db="EMBL/GenBank/DDBJ databases">
        <title>Pervasive Adenine N6-methylation of Active Genes in Fungi.</title>
        <authorList>
            <consortium name="DOE Joint Genome Institute"/>
            <person name="Mondo S.J."/>
            <person name="Dannebaum R.O."/>
            <person name="Kuo R.C."/>
            <person name="Labutti K."/>
            <person name="Haridas S."/>
            <person name="Kuo A."/>
            <person name="Salamov A."/>
            <person name="Ahrendt S.R."/>
            <person name="Lipzen A."/>
            <person name="Sullivan W."/>
            <person name="Andreopoulos W.B."/>
            <person name="Clum A."/>
            <person name="Lindquist E."/>
            <person name="Daum C."/>
            <person name="Ramamoorthy G.K."/>
            <person name="Gryganskyi A."/>
            <person name="Culley D."/>
            <person name="Magnuson J.K."/>
            <person name="James T.Y."/>
            <person name="O'Malley M.A."/>
            <person name="Stajich J.E."/>
            <person name="Spatafora J.W."/>
            <person name="Visel A."/>
            <person name="Grigoriev I.V."/>
        </authorList>
    </citation>
    <scope>NUCLEOTIDE SEQUENCE [LARGE SCALE GENOMIC DNA]</scope>
    <source>
        <strain evidence="1 2">NRRL 1336</strain>
    </source>
</reference>
<dbReference type="AlphaFoldDB" id="A0A1X2IVA1"/>
<evidence type="ECO:0000313" key="2">
    <source>
        <dbReference type="Proteomes" id="UP000193560"/>
    </source>
</evidence>
<dbReference type="EMBL" id="MCGE01000003">
    <property type="protein sequence ID" value="ORZ22995.1"/>
    <property type="molecule type" value="Genomic_DNA"/>
</dbReference>
<evidence type="ECO:0000313" key="1">
    <source>
        <dbReference type="EMBL" id="ORZ22995.1"/>
    </source>
</evidence>
<comment type="caution">
    <text evidence="1">The sequence shown here is derived from an EMBL/GenBank/DDBJ whole genome shotgun (WGS) entry which is preliminary data.</text>
</comment>
<accession>A0A1X2IVA1</accession>
<name>A0A1X2IVA1_9FUNG</name>